<evidence type="ECO:0000313" key="1">
    <source>
        <dbReference type="EMBL" id="USJ21232.1"/>
    </source>
</evidence>
<dbReference type="Proteomes" id="UP001056730">
    <property type="component" value="Chromosome"/>
</dbReference>
<dbReference type="KEGG" id="lfo:LMK00_04295"/>
<organism evidence="1 2">
    <name type="scientific">Lactococcus formosensis</name>
    <dbReference type="NCBI Taxonomy" id="1281486"/>
    <lineage>
        <taxon>Bacteria</taxon>
        <taxon>Bacillati</taxon>
        <taxon>Bacillota</taxon>
        <taxon>Bacilli</taxon>
        <taxon>Lactobacillales</taxon>
        <taxon>Streptococcaceae</taxon>
        <taxon>Lactococcus</taxon>
    </lineage>
</organism>
<name>A0A9Q9D7N0_9LACT</name>
<proteinExistence type="predicted"/>
<dbReference type="EMBL" id="CP086395">
    <property type="protein sequence ID" value="USJ21232.1"/>
    <property type="molecule type" value="Genomic_DNA"/>
</dbReference>
<evidence type="ECO:0000313" key="2">
    <source>
        <dbReference type="Proteomes" id="UP001056730"/>
    </source>
</evidence>
<gene>
    <name evidence="1" type="ORF">LMK00_04295</name>
</gene>
<accession>A0A9Q9D7N0</accession>
<reference evidence="1" key="1">
    <citation type="journal article" date="2022" name="Front. Microbiol.">
        <title>Feed Insects as a Reservoir of Granadaene-Producing Lactococci.</title>
        <authorList>
            <person name="Neuzil-Bunesova V."/>
            <person name="Ramirez Garcia A."/>
            <person name="Modrackova N."/>
            <person name="Makovska M."/>
            <person name="Sabolova M."/>
            <person name="Sproer C."/>
            <person name="Bunk B."/>
            <person name="Blom J."/>
            <person name="Schwab C."/>
        </authorList>
    </citation>
    <scope>NUCLEOTIDE SEQUENCE</scope>
    <source>
        <strain evidence="1">I4/6O</strain>
    </source>
</reference>
<protein>
    <submittedName>
        <fullName evidence="1">Uncharacterized protein</fullName>
    </submittedName>
</protein>
<dbReference type="RefSeq" id="WP_252170348.1">
    <property type="nucleotide sequence ID" value="NZ_CP086395.1"/>
</dbReference>
<sequence length="108" mass="12147">MIKITFKGEELELIKSTFSSNGALYIGLFNTEGEYYADITTDFEPINYFTGYPSGLSIGNKGLYAGELTKLLIEAGVIKKEEMQEYIEGGFSVSEIYPFHRLEEMSSM</sequence>
<dbReference type="AlphaFoldDB" id="A0A9Q9D7N0"/>